<name>A0AAU9PJV6_9ASTR</name>
<accession>A0AAU9PJV6</accession>
<protein>
    <submittedName>
        <fullName evidence="3">Uncharacterized protein</fullName>
    </submittedName>
</protein>
<reference evidence="3 4" key="1">
    <citation type="submission" date="2022-01" db="EMBL/GenBank/DDBJ databases">
        <authorList>
            <person name="Xiong W."/>
            <person name="Schranz E."/>
        </authorList>
    </citation>
    <scope>NUCLEOTIDE SEQUENCE [LARGE SCALE GENOMIC DNA]</scope>
</reference>
<feature type="region of interest" description="Disordered" evidence="2">
    <location>
        <begin position="1"/>
        <end position="41"/>
    </location>
</feature>
<feature type="compositionally biased region" description="Basic residues" evidence="2">
    <location>
        <begin position="204"/>
        <end position="218"/>
    </location>
</feature>
<feature type="compositionally biased region" description="Polar residues" evidence="2">
    <location>
        <begin position="1"/>
        <end position="13"/>
    </location>
</feature>
<evidence type="ECO:0000256" key="2">
    <source>
        <dbReference type="SAM" id="MobiDB-lite"/>
    </source>
</evidence>
<feature type="coiled-coil region" evidence="1">
    <location>
        <begin position="99"/>
        <end position="126"/>
    </location>
</feature>
<evidence type="ECO:0000313" key="4">
    <source>
        <dbReference type="Proteomes" id="UP001157418"/>
    </source>
</evidence>
<dbReference type="GO" id="GO:0006879">
    <property type="term" value="P:intracellular iron ion homeostasis"/>
    <property type="evidence" value="ECO:0007669"/>
    <property type="project" value="InterPro"/>
</dbReference>
<dbReference type="Proteomes" id="UP001157418">
    <property type="component" value="Unassembled WGS sequence"/>
</dbReference>
<dbReference type="EMBL" id="CAKMRJ010005634">
    <property type="protein sequence ID" value="CAH1449835.1"/>
    <property type="molecule type" value="Genomic_DNA"/>
</dbReference>
<dbReference type="InterPro" id="IPR044818">
    <property type="entry name" value="ILR3-like"/>
</dbReference>
<dbReference type="GO" id="GO:0003700">
    <property type="term" value="F:DNA-binding transcription factor activity"/>
    <property type="evidence" value="ECO:0007669"/>
    <property type="project" value="InterPro"/>
</dbReference>
<dbReference type="GO" id="GO:0046983">
    <property type="term" value="F:protein dimerization activity"/>
    <property type="evidence" value="ECO:0007669"/>
    <property type="project" value="InterPro"/>
</dbReference>
<comment type="caution">
    <text evidence="3">The sequence shown here is derived from an EMBL/GenBank/DDBJ whole genome shotgun (WGS) entry which is preliminary data.</text>
</comment>
<dbReference type="PANTHER" id="PTHR46133">
    <property type="entry name" value="BHLH TRANSCRIPTION FACTOR"/>
    <property type="match status" value="1"/>
</dbReference>
<proteinExistence type="predicted"/>
<keyword evidence="4" id="KW-1185">Reference proteome</keyword>
<evidence type="ECO:0000313" key="3">
    <source>
        <dbReference type="EMBL" id="CAH1449835.1"/>
    </source>
</evidence>
<evidence type="ECO:0000256" key="1">
    <source>
        <dbReference type="SAM" id="Coils"/>
    </source>
</evidence>
<gene>
    <name evidence="3" type="ORF">LVIROSA_LOCUS35292</name>
</gene>
<dbReference type="PANTHER" id="PTHR46133:SF1">
    <property type="entry name" value="TRANSCRIPTION FACTOR ILR3"/>
    <property type="match status" value="1"/>
</dbReference>
<organism evidence="3 4">
    <name type="scientific">Lactuca virosa</name>
    <dbReference type="NCBI Taxonomy" id="75947"/>
    <lineage>
        <taxon>Eukaryota</taxon>
        <taxon>Viridiplantae</taxon>
        <taxon>Streptophyta</taxon>
        <taxon>Embryophyta</taxon>
        <taxon>Tracheophyta</taxon>
        <taxon>Spermatophyta</taxon>
        <taxon>Magnoliopsida</taxon>
        <taxon>eudicotyledons</taxon>
        <taxon>Gunneridae</taxon>
        <taxon>Pentapetalae</taxon>
        <taxon>asterids</taxon>
        <taxon>campanulids</taxon>
        <taxon>Asterales</taxon>
        <taxon>Asteraceae</taxon>
        <taxon>Cichorioideae</taxon>
        <taxon>Cichorieae</taxon>
        <taxon>Lactucinae</taxon>
        <taxon>Lactuca</taxon>
    </lineage>
</organism>
<sequence>MVGTANGSRTPVTPRQAFSVVNGGQDPGTRSGPGSIAGSDCGGIEFTREEVEALLNMKIRTKDKFNLKEKCEIMMEYIKKLRMCVRWFQEFEGELSLEHEKLKKMFESAEKKSNDMETLMNAKEEELSDHRTTLSDTLNYILMLEIRDGLIDDIVVPDANYTVPDSGFSWPIQATLNGSSSNPSLDLDGSTADSDDHNDSISKSRGRRDNRRGRRPSNPKKFLQDKSKVKETYKSTSFSSSTLYSAYKAQQIDTPHRFLKLSSMLEPRRAPTVEKSVVLADAVQMLTQLRIEAQKLKHPNSDLQDKIKE</sequence>
<feature type="region of interest" description="Disordered" evidence="2">
    <location>
        <begin position="181"/>
        <end position="221"/>
    </location>
</feature>
<keyword evidence="1" id="KW-0175">Coiled coil</keyword>
<dbReference type="AlphaFoldDB" id="A0AAU9PJV6"/>